<name>A0A0C9XAI4_9AGAR</name>
<dbReference type="EMBL" id="KN838781">
    <property type="protein sequence ID" value="KIJ94716.1"/>
    <property type="molecule type" value="Genomic_DNA"/>
</dbReference>
<dbReference type="Gene3D" id="1.10.10.60">
    <property type="entry name" value="Homeodomain-like"/>
    <property type="match status" value="1"/>
</dbReference>
<dbReference type="STRING" id="1095629.A0A0C9XAI4"/>
<feature type="compositionally biased region" description="Low complexity" evidence="1">
    <location>
        <begin position="364"/>
        <end position="381"/>
    </location>
</feature>
<feature type="region of interest" description="Disordered" evidence="1">
    <location>
        <begin position="224"/>
        <end position="500"/>
    </location>
</feature>
<feature type="compositionally biased region" description="Polar residues" evidence="1">
    <location>
        <begin position="617"/>
        <end position="629"/>
    </location>
</feature>
<feature type="compositionally biased region" description="Acidic residues" evidence="1">
    <location>
        <begin position="227"/>
        <end position="246"/>
    </location>
</feature>
<feature type="compositionally biased region" description="Polar residues" evidence="1">
    <location>
        <begin position="382"/>
        <end position="396"/>
    </location>
</feature>
<evidence type="ECO:0000256" key="1">
    <source>
        <dbReference type="SAM" id="MobiDB-lite"/>
    </source>
</evidence>
<reference evidence="3" key="2">
    <citation type="submission" date="2015-01" db="EMBL/GenBank/DDBJ databases">
        <title>Evolutionary Origins and Diversification of the Mycorrhizal Mutualists.</title>
        <authorList>
            <consortium name="DOE Joint Genome Institute"/>
            <consortium name="Mycorrhizal Genomics Consortium"/>
            <person name="Kohler A."/>
            <person name="Kuo A."/>
            <person name="Nagy L.G."/>
            <person name="Floudas D."/>
            <person name="Copeland A."/>
            <person name="Barry K.W."/>
            <person name="Cichocki N."/>
            <person name="Veneault-Fourrey C."/>
            <person name="LaButti K."/>
            <person name="Lindquist E.A."/>
            <person name="Lipzen A."/>
            <person name="Lundell T."/>
            <person name="Morin E."/>
            <person name="Murat C."/>
            <person name="Riley R."/>
            <person name="Ohm R."/>
            <person name="Sun H."/>
            <person name="Tunlid A."/>
            <person name="Henrissat B."/>
            <person name="Grigoriev I.V."/>
            <person name="Hibbett D.S."/>
            <person name="Martin F."/>
        </authorList>
    </citation>
    <scope>NUCLEOTIDE SEQUENCE [LARGE SCALE GENOMIC DNA]</scope>
    <source>
        <strain evidence="3">LaAM-08-1</strain>
    </source>
</reference>
<evidence type="ECO:0000313" key="3">
    <source>
        <dbReference type="Proteomes" id="UP000054477"/>
    </source>
</evidence>
<feature type="compositionally biased region" description="Basic and acidic residues" evidence="1">
    <location>
        <begin position="445"/>
        <end position="455"/>
    </location>
</feature>
<dbReference type="Proteomes" id="UP000054477">
    <property type="component" value="Unassembled WGS sequence"/>
</dbReference>
<dbReference type="OrthoDB" id="435460at2759"/>
<reference evidence="2 3" key="1">
    <citation type="submission" date="2014-04" db="EMBL/GenBank/DDBJ databases">
        <authorList>
            <consortium name="DOE Joint Genome Institute"/>
            <person name="Kuo A."/>
            <person name="Kohler A."/>
            <person name="Nagy L.G."/>
            <person name="Floudas D."/>
            <person name="Copeland A."/>
            <person name="Barry K.W."/>
            <person name="Cichocki N."/>
            <person name="Veneault-Fourrey C."/>
            <person name="LaButti K."/>
            <person name="Lindquist E.A."/>
            <person name="Lipzen A."/>
            <person name="Lundell T."/>
            <person name="Morin E."/>
            <person name="Murat C."/>
            <person name="Sun H."/>
            <person name="Tunlid A."/>
            <person name="Henrissat B."/>
            <person name="Grigoriev I.V."/>
            <person name="Hibbett D.S."/>
            <person name="Martin F."/>
            <person name="Nordberg H.P."/>
            <person name="Cantor M.N."/>
            <person name="Hua S.X."/>
        </authorList>
    </citation>
    <scope>NUCLEOTIDE SEQUENCE [LARGE SCALE GENOMIC DNA]</scope>
    <source>
        <strain evidence="2 3">LaAM-08-1</strain>
    </source>
</reference>
<feature type="compositionally biased region" description="Basic and acidic residues" evidence="1">
    <location>
        <begin position="316"/>
        <end position="327"/>
    </location>
</feature>
<feature type="compositionally biased region" description="Basic and acidic residues" evidence="1">
    <location>
        <begin position="263"/>
        <end position="273"/>
    </location>
</feature>
<proteinExistence type="predicted"/>
<feature type="region of interest" description="Disordered" evidence="1">
    <location>
        <begin position="598"/>
        <end position="696"/>
    </location>
</feature>
<dbReference type="CDD" id="cd11655">
    <property type="entry name" value="rap1_myb-like"/>
    <property type="match status" value="1"/>
</dbReference>
<feature type="compositionally biased region" description="Acidic residues" evidence="1">
    <location>
        <begin position="471"/>
        <end position="487"/>
    </location>
</feature>
<keyword evidence="3" id="KW-1185">Reference proteome</keyword>
<protein>
    <recommendedName>
        <fullName evidence="4">DNA-binding protein RAP1</fullName>
    </recommendedName>
</protein>
<dbReference type="HOGENOM" id="CLU_472568_0_0_1"/>
<evidence type="ECO:0000313" key="2">
    <source>
        <dbReference type="EMBL" id="KIJ94716.1"/>
    </source>
</evidence>
<dbReference type="AlphaFoldDB" id="A0A0C9XAI4"/>
<sequence>MSSDSGDEQVFVNDHGEPRKFILHKSIKNLFQRSNLKTAIEEHGGTLVHEDIGDVTVLVPAGFDRDGLQMAYHGDRNRERREVYVEYLSFVQHCIESGHFRHREKIRKGMGGRSDGRSRVKFTEEDDENLCHWLAMFIPDKDAGGRKGGNIFVSLMNAAFHDPIRYAWVRRHTKDSWQERYKKNATAFDARISEIVAVEKPNPRQLWPQDRRLNRGTVRRRLAHIELEEEEEEDGPETGGLEEEELETGRPEQEELEIEGEERETGRPEELIKRGASGTSRRKRKSGNEPVSKASSKRRKVDQQDVVRSRNKRLLKGNERQRPKSPSDIEQEAEDEEPFSHNSLFSAVDDTFNEPRSPELQEHAAPSSSSTPPTNSALLPTQTTLVGTSPTAPTQPSKRRRTTENVLHRSPLAESEAPYRNTRSRSRSVQPPPKPVPSKKRGMKRKTDDAGDKLPLEPVNEAFNDNQVDPIEPDNVEFDPAEPDDVEFNSAEPDNSPDNADVGVPETLIEEMYVEDQLLGNNSVLSALTNRDANSQARVTRHRTISLATDDAQTHIALRARPLPVAPSSRASSAFEIDPAHMLMQFERATARVSLPLLDPRPPAVQTSHPSHPRQSEPFSRNLRSSTPLPSTPVRNVASRKRKESSSSADSFPVAGTRASAAKKKLEQQEKNTPYKPPAGSRAAQRLAEMAKRGRA</sequence>
<organism evidence="2 3">
    <name type="scientific">Laccaria amethystina LaAM-08-1</name>
    <dbReference type="NCBI Taxonomy" id="1095629"/>
    <lineage>
        <taxon>Eukaryota</taxon>
        <taxon>Fungi</taxon>
        <taxon>Dikarya</taxon>
        <taxon>Basidiomycota</taxon>
        <taxon>Agaricomycotina</taxon>
        <taxon>Agaricomycetes</taxon>
        <taxon>Agaricomycetidae</taxon>
        <taxon>Agaricales</taxon>
        <taxon>Agaricineae</taxon>
        <taxon>Hydnangiaceae</taxon>
        <taxon>Laccaria</taxon>
    </lineage>
</organism>
<accession>A0A0C9XAI4</accession>
<evidence type="ECO:0008006" key="4">
    <source>
        <dbReference type="Google" id="ProtNLM"/>
    </source>
</evidence>
<gene>
    <name evidence="2" type="ORF">K443DRAFT_683556</name>
</gene>